<evidence type="ECO:0000256" key="3">
    <source>
        <dbReference type="ARBA" id="ARBA00022679"/>
    </source>
</evidence>
<dbReference type="GO" id="GO:0071269">
    <property type="term" value="P:L-homocysteine biosynthetic process"/>
    <property type="evidence" value="ECO:0007669"/>
    <property type="project" value="TreeGrafter"/>
</dbReference>
<dbReference type="Gene3D" id="3.90.1150.10">
    <property type="entry name" value="Aspartate Aminotransferase, domain 1"/>
    <property type="match status" value="1"/>
</dbReference>
<keyword evidence="4 5" id="KW-0663">Pyridoxal phosphate</keyword>
<evidence type="ECO:0000256" key="1">
    <source>
        <dbReference type="ARBA" id="ARBA00001933"/>
    </source>
</evidence>
<evidence type="ECO:0000256" key="5">
    <source>
        <dbReference type="PIRSR" id="PIRSR001434-2"/>
    </source>
</evidence>
<dbReference type="Proteomes" id="UP000886845">
    <property type="component" value="Unassembled WGS sequence"/>
</dbReference>
<evidence type="ECO:0000256" key="2">
    <source>
        <dbReference type="ARBA" id="ARBA00009077"/>
    </source>
</evidence>
<keyword evidence="3" id="KW-0808">Transferase</keyword>
<dbReference type="InterPro" id="IPR006235">
    <property type="entry name" value="OAc-hSer/O-AcSer_sulfhydrylase"/>
</dbReference>
<evidence type="ECO:0000256" key="6">
    <source>
        <dbReference type="RuleBase" id="RU362118"/>
    </source>
</evidence>
<proteinExistence type="inferred from homology"/>
<reference evidence="7" key="1">
    <citation type="submission" date="2020-10" db="EMBL/GenBank/DDBJ databases">
        <authorList>
            <person name="Gilroy R."/>
        </authorList>
    </citation>
    <scope>NUCLEOTIDE SEQUENCE</scope>
    <source>
        <strain evidence="7">35461</strain>
    </source>
</reference>
<dbReference type="GO" id="GO:0003961">
    <property type="term" value="F:O-acetylhomoserine aminocarboxypropyltransferase activity"/>
    <property type="evidence" value="ECO:0007669"/>
    <property type="project" value="TreeGrafter"/>
</dbReference>
<reference evidence="7" key="2">
    <citation type="journal article" date="2021" name="PeerJ">
        <title>Extensive microbial diversity within the chicken gut microbiome revealed by metagenomics and culture.</title>
        <authorList>
            <person name="Gilroy R."/>
            <person name="Ravi A."/>
            <person name="Getino M."/>
            <person name="Pursley I."/>
            <person name="Horton D.L."/>
            <person name="Alikhan N.F."/>
            <person name="Baker D."/>
            <person name="Gharbi K."/>
            <person name="Hall N."/>
            <person name="Watson M."/>
            <person name="Adriaenssens E.M."/>
            <person name="Foster-Nyarko E."/>
            <person name="Jarju S."/>
            <person name="Secka A."/>
            <person name="Antonio M."/>
            <person name="Oren A."/>
            <person name="Chaudhuri R.R."/>
            <person name="La Ragione R."/>
            <person name="Hildebrand F."/>
            <person name="Pallen M.J."/>
        </authorList>
    </citation>
    <scope>NUCLEOTIDE SEQUENCE</scope>
    <source>
        <strain evidence="7">35461</strain>
    </source>
</reference>
<dbReference type="GO" id="GO:0005737">
    <property type="term" value="C:cytoplasm"/>
    <property type="evidence" value="ECO:0007669"/>
    <property type="project" value="TreeGrafter"/>
</dbReference>
<dbReference type="NCBIfam" id="TIGR01326">
    <property type="entry name" value="OAH_OAS_sulfhy"/>
    <property type="match status" value="1"/>
</dbReference>
<dbReference type="FunFam" id="3.40.640.10:FF:000035">
    <property type="entry name" value="O-succinylhomoserine sulfhydrylase"/>
    <property type="match status" value="1"/>
</dbReference>
<dbReference type="SUPFAM" id="SSF53383">
    <property type="entry name" value="PLP-dependent transferases"/>
    <property type="match status" value="1"/>
</dbReference>
<protein>
    <submittedName>
        <fullName evidence="7">O-acetylhomoserine aminocarboxypropyltransferase/cysteine synthase</fullName>
    </submittedName>
</protein>
<accession>A0A9D1NL27</accession>
<sequence>MKFETKCVQAGWDPKNGEARVLPIYQSTTFKFDSAQHVADLFDLKVGGHFYTRLSNPTLDYVEQRIAALEGGVGAMLTSAGQAASMISLLTVAHAGDHIVSSSEIYGGTVNLFGVTLEKLGIQFTWVHPDASDEEIEAAIRPNTKAIFGETLANPALSVLDVERWAKVAHRNGLPLILDNTFPTPYLCRPFEWGADIVVHASTKYLDGHAVSLGGVIVDSGNFDWAASGRFKDFTEPDPSYHGLVYTEAFGKMAYIVKARAQLMRDMGAQAAPFNAFLLNLGIETLPLRMARHSENALKVAEWLANNPRVKNVRYPGLKGDKYHALAQKYLPQGSSGVVTFEVDGSRADTQRLMDAFQLAKIVVHVADARTCVLHPASMTHRQLTDEQLVAAGISPTTVRFSCGIEHIDDIIADLEQAFKKAF</sequence>
<dbReference type="InterPro" id="IPR000277">
    <property type="entry name" value="Cys/Met-Metab_PyrdxlP-dep_enz"/>
</dbReference>
<dbReference type="GO" id="GO:0004124">
    <property type="term" value="F:cysteine synthase activity"/>
    <property type="evidence" value="ECO:0007669"/>
    <property type="project" value="TreeGrafter"/>
</dbReference>
<evidence type="ECO:0000313" key="7">
    <source>
        <dbReference type="EMBL" id="HIV08582.1"/>
    </source>
</evidence>
<comment type="similarity">
    <text evidence="2 6">Belongs to the trans-sulfuration enzymes family.</text>
</comment>
<dbReference type="PIRSF" id="PIRSF001434">
    <property type="entry name" value="CGS"/>
    <property type="match status" value="1"/>
</dbReference>
<dbReference type="GO" id="GO:0030170">
    <property type="term" value="F:pyridoxal phosphate binding"/>
    <property type="evidence" value="ECO:0007669"/>
    <property type="project" value="InterPro"/>
</dbReference>
<dbReference type="EMBL" id="DVOR01000017">
    <property type="protein sequence ID" value="HIV08582.1"/>
    <property type="molecule type" value="Genomic_DNA"/>
</dbReference>
<dbReference type="InterPro" id="IPR015421">
    <property type="entry name" value="PyrdxlP-dep_Trfase_major"/>
</dbReference>
<dbReference type="Pfam" id="PF01053">
    <property type="entry name" value="Cys_Met_Meta_PP"/>
    <property type="match status" value="1"/>
</dbReference>
<name>A0A9D1NL27_9BACT</name>
<comment type="cofactor">
    <cofactor evidence="1 6">
        <name>pyridoxal 5'-phosphate</name>
        <dbReference type="ChEBI" id="CHEBI:597326"/>
    </cofactor>
</comment>
<evidence type="ECO:0000313" key="8">
    <source>
        <dbReference type="Proteomes" id="UP000886845"/>
    </source>
</evidence>
<evidence type="ECO:0000256" key="4">
    <source>
        <dbReference type="ARBA" id="ARBA00022898"/>
    </source>
</evidence>
<dbReference type="PANTHER" id="PTHR43797:SF3">
    <property type="entry name" value="O-ACETYLHOMOSERINE SULFHYDRYLASE"/>
    <property type="match status" value="1"/>
</dbReference>
<dbReference type="GO" id="GO:0019346">
    <property type="term" value="P:transsulfuration"/>
    <property type="evidence" value="ECO:0007669"/>
    <property type="project" value="InterPro"/>
</dbReference>
<dbReference type="CDD" id="cd00614">
    <property type="entry name" value="CGS_like"/>
    <property type="match status" value="1"/>
</dbReference>
<dbReference type="InterPro" id="IPR015422">
    <property type="entry name" value="PyrdxlP-dep_Trfase_small"/>
</dbReference>
<dbReference type="GO" id="GO:0006535">
    <property type="term" value="P:cysteine biosynthetic process from serine"/>
    <property type="evidence" value="ECO:0007669"/>
    <property type="project" value="TreeGrafter"/>
</dbReference>
<dbReference type="PANTHER" id="PTHR43797">
    <property type="entry name" value="HOMOCYSTEINE/CYSTEINE SYNTHASE"/>
    <property type="match status" value="1"/>
</dbReference>
<gene>
    <name evidence="7" type="ORF">IAC79_00510</name>
</gene>
<feature type="modified residue" description="N6-(pyridoxal phosphate)lysine" evidence="5">
    <location>
        <position position="204"/>
    </location>
</feature>
<dbReference type="AlphaFoldDB" id="A0A9D1NL27"/>
<organism evidence="7 8">
    <name type="scientific">Candidatus Spyradenecus faecavium</name>
    <dbReference type="NCBI Taxonomy" id="2840947"/>
    <lineage>
        <taxon>Bacteria</taxon>
        <taxon>Pseudomonadati</taxon>
        <taxon>Lentisphaerota</taxon>
        <taxon>Lentisphaeria</taxon>
        <taxon>Lentisphaerales</taxon>
        <taxon>Lentisphaeraceae</taxon>
        <taxon>Lentisphaeraceae incertae sedis</taxon>
        <taxon>Candidatus Spyradenecus</taxon>
    </lineage>
</organism>
<dbReference type="InterPro" id="IPR015424">
    <property type="entry name" value="PyrdxlP-dep_Trfase"/>
</dbReference>
<comment type="caution">
    <text evidence="7">The sequence shown here is derived from an EMBL/GenBank/DDBJ whole genome shotgun (WGS) entry which is preliminary data.</text>
</comment>
<dbReference type="Gene3D" id="3.40.640.10">
    <property type="entry name" value="Type I PLP-dependent aspartate aminotransferase-like (Major domain)"/>
    <property type="match status" value="1"/>
</dbReference>